<evidence type="ECO:0000256" key="7">
    <source>
        <dbReference type="ARBA" id="ARBA00022989"/>
    </source>
</evidence>
<comment type="similarity">
    <text evidence="2 18">Belongs to the mitochondrial carrier (TC 2.A.29) family.</text>
</comment>
<evidence type="ECO:0000256" key="2">
    <source>
        <dbReference type="ARBA" id="ARBA00006375"/>
    </source>
</evidence>
<keyword evidence="3 18" id="KW-0813">Transport</keyword>
<evidence type="ECO:0000256" key="16">
    <source>
        <dbReference type="ARBA" id="ARBA00074147"/>
    </source>
</evidence>
<evidence type="ECO:0000256" key="18">
    <source>
        <dbReference type="RuleBase" id="RU000488"/>
    </source>
</evidence>
<feature type="repeat" description="Solcar" evidence="17">
    <location>
        <begin position="218"/>
        <end position="303"/>
    </location>
</feature>
<dbReference type="PANTHER" id="PTHR45928">
    <property type="entry name" value="RE38146P"/>
    <property type="match status" value="1"/>
</dbReference>
<evidence type="ECO:0000256" key="8">
    <source>
        <dbReference type="ARBA" id="ARBA00023128"/>
    </source>
</evidence>
<dbReference type="Proteomes" id="UP000195871">
    <property type="component" value="Unassembled WGS sequence"/>
</dbReference>
<evidence type="ECO:0000256" key="3">
    <source>
        <dbReference type="ARBA" id="ARBA00022448"/>
    </source>
</evidence>
<evidence type="ECO:0000256" key="11">
    <source>
        <dbReference type="ARBA" id="ARBA00050441"/>
    </source>
</evidence>
<feature type="transmembrane region" description="Helical" evidence="19">
    <location>
        <begin position="215"/>
        <end position="238"/>
    </location>
</feature>
<evidence type="ECO:0000256" key="10">
    <source>
        <dbReference type="ARBA" id="ARBA00050115"/>
    </source>
</evidence>
<evidence type="ECO:0000256" key="9">
    <source>
        <dbReference type="ARBA" id="ARBA00023136"/>
    </source>
</evidence>
<dbReference type="PANTHER" id="PTHR45928:SF1">
    <property type="entry name" value="RE38146P"/>
    <property type="match status" value="1"/>
</dbReference>
<evidence type="ECO:0000256" key="5">
    <source>
        <dbReference type="ARBA" id="ARBA00022737"/>
    </source>
</evidence>
<comment type="catalytic activity">
    <reaction evidence="11">
        <text>thiosulfate(in) + sulfate(out) = thiosulfate(out) + sulfate(in)</text>
        <dbReference type="Rhea" id="RHEA:73215"/>
        <dbReference type="ChEBI" id="CHEBI:16189"/>
        <dbReference type="ChEBI" id="CHEBI:33542"/>
    </reaction>
    <physiologicalReaction direction="left-to-right" evidence="11">
        <dbReference type="Rhea" id="RHEA:73216"/>
    </physiologicalReaction>
    <physiologicalReaction direction="right-to-left" evidence="11">
        <dbReference type="Rhea" id="RHEA:73217"/>
    </physiologicalReaction>
</comment>
<evidence type="ECO:0000313" key="21">
    <source>
        <dbReference type="Proteomes" id="UP000195871"/>
    </source>
</evidence>
<dbReference type="AlphaFoldDB" id="A0A1Z8JMN2"/>
<keyword evidence="4 17" id="KW-0812">Transmembrane</keyword>
<keyword evidence="6" id="KW-0999">Mitochondrion inner membrane</keyword>
<gene>
    <name evidence="20" type="ORF">CAS74_002798</name>
</gene>
<feature type="transmembrane region" description="Helical" evidence="19">
    <location>
        <begin position="123"/>
        <end position="143"/>
    </location>
</feature>
<evidence type="ECO:0000256" key="6">
    <source>
        <dbReference type="ARBA" id="ARBA00022792"/>
    </source>
</evidence>
<evidence type="ECO:0000256" key="19">
    <source>
        <dbReference type="SAM" id="Phobius"/>
    </source>
</evidence>
<dbReference type="InterPro" id="IPR051508">
    <property type="entry name" value="Mito_Carrier_Antiporter"/>
</dbReference>
<dbReference type="SUPFAM" id="SSF103506">
    <property type="entry name" value="Mitochondrial carrier"/>
    <property type="match status" value="1"/>
</dbReference>
<evidence type="ECO:0000256" key="17">
    <source>
        <dbReference type="PROSITE-ProRule" id="PRU00282"/>
    </source>
</evidence>
<dbReference type="EMBL" id="NHMM01000004">
    <property type="protein sequence ID" value="OUT21819.1"/>
    <property type="molecule type" value="Genomic_DNA"/>
</dbReference>
<comment type="caution">
    <text evidence="20">The sequence shown here is derived from an EMBL/GenBank/DDBJ whole genome shotgun (WGS) entry which is preliminary data.</text>
</comment>
<comment type="catalytic activity">
    <reaction evidence="13">
        <text>(2S)-2-isopropylmalate(in) + sulfate(out) = (2S)-2-isopropylmalate(out) + sulfate(in)</text>
        <dbReference type="Rhea" id="RHEA:76343"/>
        <dbReference type="ChEBI" id="CHEBI:1178"/>
        <dbReference type="ChEBI" id="CHEBI:16189"/>
    </reaction>
    <physiologicalReaction direction="left-to-right" evidence="13">
        <dbReference type="Rhea" id="RHEA:76344"/>
    </physiologicalReaction>
    <physiologicalReaction direction="right-to-left" evidence="13">
        <dbReference type="Rhea" id="RHEA:76345"/>
    </physiologicalReaction>
</comment>
<dbReference type="InterPro" id="IPR018108">
    <property type="entry name" value="MCP_transmembrane"/>
</dbReference>
<feature type="repeat" description="Solcar" evidence="17">
    <location>
        <begin position="10"/>
        <end position="102"/>
    </location>
</feature>
<keyword evidence="5" id="KW-0677">Repeat</keyword>
<reference evidence="20 21" key="1">
    <citation type="submission" date="2017-05" db="EMBL/GenBank/DDBJ databases">
        <title>The Genome Sequence of Candida krusei Ckrusei653.</title>
        <authorList>
            <person name="Cuomo C."/>
            <person name="Forche A."/>
            <person name="Young S."/>
            <person name="Abouelleil A."/>
            <person name="Cao P."/>
            <person name="Chapman S."/>
            <person name="Cusick C."/>
            <person name="Shea T."/>
            <person name="Nusbaum C."/>
            <person name="Birren B."/>
        </authorList>
    </citation>
    <scope>NUCLEOTIDE SEQUENCE [LARGE SCALE GENOMIC DNA]</scope>
    <source>
        <strain evidence="20 21">Ckrusei653</strain>
    </source>
</reference>
<evidence type="ECO:0000256" key="15">
    <source>
        <dbReference type="ARBA" id="ARBA00057233"/>
    </source>
</evidence>
<keyword evidence="8" id="KW-0496">Mitochondrion</keyword>
<dbReference type="GO" id="GO:0005743">
    <property type="term" value="C:mitochondrial inner membrane"/>
    <property type="evidence" value="ECO:0007669"/>
    <property type="project" value="UniProtKB-SubCell"/>
</dbReference>
<comment type="catalytic activity">
    <reaction evidence="10">
        <text>(2R,3S)-3-isopropylmalate(in) + sulfate(out) = (2R,3S)-3-isopropylmalate(out) + sulfate(in)</text>
        <dbReference type="Rhea" id="RHEA:76347"/>
        <dbReference type="ChEBI" id="CHEBI:16189"/>
        <dbReference type="ChEBI" id="CHEBI:35121"/>
    </reaction>
    <physiologicalReaction direction="left-to-right" evidence="10">
        <dbReference type="Rhea" id="RHEA:76348"/>
    </physiologicalReaction>
    <physiologicalReaction direction="right-to-left" evidence="10">
        <dbReference type="Rhea" id="RHEA:76349"/>
    </physiologicalReaction>
</comment>
<evidence type="ECO:0000256" key="4">
    <source>
        <dbReference type="ARBA" id="ARBA00022692"/>
    </source>
</evidence>
<comment type="catalytic activity">
    <reaction evidence="12">
        <text>malonate(in) + sulfate(out) = malonate(out) + sulfate(in)</text>
        <dbReference type="Rhea" id="RHEA:73195"/>
        <dbReference type="ChEBI" id="CHEBI:15792"/>
        <dbReference type="ChEBI" id="CHEBI:16189"/>
    </reaction>
    <physiologicalReaction direction="left-to-right" evidence="12">
        <dbReference type="Rhea" id="RHEA:73196"/>
    </physiologicalReaction>
    <physiologicalReaction direction="right-to-left" evidence="12">
        <dbReference type="Rhea" id="RHEA:73197"/>
    </physiologicalReaction>
</comment>
<evidence type="ECO:0000313" key="20">
    <source>
        <dbReference type="EMBL" id="OUT21819.1"/>
    </source>
</evidence>
<accession>A0A1Z8JMN2</accession>
<dbReference type="PROSITE" id="PS51257">
    <property type="entry name" value="PROKAR_LIPOPROTEIN"/>
    <property type="match status" value="1"/>
</dbReference>
<comment type="catalytic activity">
    <reaction evidence="14">
        <text>oxaloacetate(in) + sulfate(out) = oxaloacetate(out) + sulfate(in)</text>
        <dbReference type="Rhea" id="RHEA:76351"/>
        <dbReference type="ChEBI" id="CHEBI:16189"/>
        <dbReference type="ChEBI" id="CHEBI:16452"/>
    </reaction>
    <physiologicalReaction direction="left-to-right" evidence="14">
        <dbReference type="Rhea" id="RHEA:76352"/>
    </physiologicalReaction>
    <physiologicalReaction direction="right-to-left" evidence="14">
        <dbReference type="Rhea" id="RHEA:76353"/>
    </physiologicalReaction>
</comment>
<proteinExistence type="inferred from homology"/>
<evidence type="ECO:0000256" key="12">
    <source>
        <dbReference type="ARBA" id="ARBA00050559"/>
    </source>
</evidence>
<evidence type="ECO:0000256" key="13">
    <source>
        <dbReference type="ARBA" id="ARBA00051081"/>
    </source>
</evidence>
<dbReference type="PROSITE" id="PS50920">
    <property type="entry name" value="SOLCAR"/>
    <property type="match status" value="3"/>
</dbReference>
<dbReference type="VEuPathDB" id="FungiDB:C5L36_0E04410"/>
<organism evidence="20 21">
    <name type="scientific">Pichia kudriavzevii</name>
    <name type="common">Yeast</name>
    <name type="synonym">Issatchenkia orientalis</name>
    <dbReference type="NCBI Taxonomy" id="4909"/>
    <lineage>
        <taxon>Eukaryota</taxon>
        <taxon>Fungi</taxon>
        <taxon>Dikarya</taxon>
        <taxon>Ascomycota</taxon>
        <taxon>Saccharomycotina</taxon>
        <taxon>Pichiomycetes</taxon>
        <taxon>Pichiales</taxon>
        <taxon>Pichiaceae</taxon>
        <taxon>Pichia</taxon>
    </lineage>
</organism>
<keyword evidence="9 17" id="KW-0472">Membrane</keyword>
<comment type="function">
    <text evidence="15">Antiporter that exchanges dicarboxylates and sulfur oxoanions across the inner membrane of mitochondria. Exports alpha-isopropylmalate from mitochondrial matrix to the cytosol, where it serves as a precursor for leucine biosynthesis.</text>
</comment>
<sequence length="314" mass="34221">MVKNSASQKISTAGGFIAGGLAACGAVTFTNPIELVKTRMQLQGELAKTKGPKIYKNPLQALFLIYKNEGLRGIQKGLTCAYIYQIGLNGCRLGLYEPCRNIINPIFYPNEDPRRVQNIPINIFAGALSGIAGAIIGSPMYLVKTRMQSYSSSIQIGEQTHYKSVWDGLRSIYKAEGFTGLFRGVDAAILRTGAGSAAQLPLYNFTKHEMMKTDFFGTGASLHLSASIVAGLGVGIVMNPWDVILTRVYNQKGDLYKGPIDCLLKTVKSEGLFALYKGFGAQILRIGPHTVLTLMFMEQTMSLVYAVEKKILKA</sequence>
<evidence type="ECO:0000256" key="1">
    <source>
        <dbReference type="ARBA" id="ARBA00004448"/>
    </source>
</evidence>
<evidence type="ECO:0000256" key="14">
    <source>
        <dbReference type="ARBA" id="ARBA00052823"/>
    </source>
</evidence>
<dbReference type="FunFam" id="1.50.40.10:FF:000039">
    <property type="entry name" value="Solute carrier family 25 member 35"/>
    <property type="match status" value="1"/>
</dbReference>
<protein>
    <recommendedName>
        <fullName evidence="16">Mitochondrial oxaloacetate transport protein</fullName>
    </recommendedName>
</protein>
<name>A0A1Z8JMN2_PICKU</name>
<feature type="repeat" description="Solcar" evidence="17">
    <location>
        <begin position="117"/>
        <end position="209"/>
    </location>
</feature>
<dbReference type="InterPro" id="IPR023395">
    <property type="entry name" value="MCP_dom_sf"/>
</dbReference>
<comment type="subcellular location">
    <subcellularLocation>
        <location evidence="1">Mitochondrion inner membrane</location>
        <topology evidence="1">Multi-pass membrane protein</topology>
    </subcellularLocation>
</comment>
<dbReference type="Pfam" id="PF00153">
    <property type="entry name" value="Mito_carr"/>
    <property type="match status" value="3"/>
</dbReference>
<dbReference type="Gene3D" id="1.50.40.10">
    <property type="entry name" value="Mitochondrial carrier domain"/>
    <property type="match status" value="1"/>
</dbReference>
<keyword evidence="7 19" id="KW-1133">Transmembrane helix</keyword>